<proteinExistence type="predicted"/>
<dbReference type="Gene3D" id="1.20.120.1630">
    <property type="match status" value="1"/>
</dbReference>
<evidence type="ECO:0000256" key="1">
    <source>
        <dbReference type="ARBA" id="ARBA00004127"/>
    </source>
</evidence>
<dbReference type="KEGG" id="thyd:TTHT_0352"/>
<evidence type="ECO:0000256" key="2">
    <source>
        <dbReference type="ARBA" id="ARBA00022692"/>
    </source>
</evidence>
<dbReference type="InterPro" id="IPR007318">
    <property type="entry name" value="Phopholipid_MeTrfase"/>
</dbReference>
<accession>A0A7R6PE21</accession>
<dbReference type="InterPro" id="IPR052527">
    <property type="entry name" value="Metal_cation-efflux_comp"/>
</dbReference>
<dbReference type="RefSeq" id="WP_201328300.1">
    <property type="nucleotide sequence ID" value="NZ_AP017470.1"/>
</dbReference>
<evidence type="ECO:0000313" key="6">
    <source>
        <dbReference type="EMBL" id="BBB31968.1"/>
    </source>
</evidence>
<keyword evidence="3 5" id="KW-1133">Transmembrane helix</keyword>
<keyword evidence="7" id="KW-1185">Reference proteome</keyword>
<dbReference type="Pfam" id="PF04191">
    <property type="entry name" value="PEMT"/>
    <property type="match status" value="1"/>
</dbReference>
<evidence type="ECO:0000256" key="3">
    <source>
        <dbReference type="ARBA" id="ARBA00022989"/>
    </source>
</evidence>
<feature type="transmembrane region" description="Helical" evidence="5">
    <location>
        <begin position="84"/>
        <end position="111"/>
    </location>
</feature>
<name>A0A7R6PE21_9BACT</name>
<keyword evidence="2 5" id="KW-0812">Transmembrane</keyword>
<evidence type="ECO:0000313" key="7">
    <source>
        <dbReference type="Proteomes" id="UP000595564"/>
    </source>
</evidence>
<sequence>MPKTTVSVVLRLLWWFLMIFGGAVFSIYHDVKSENQFFSPIFHLITFPVGLILIRLAFNAASVGGRELKKGRSEGTPRLETDKLVTTGIYSCMRHPMLFGLALLPIGWSLILGSPHFIFYLAPIEALSVIIMVFTFEEMECVKKFNGDYIEYRKKVPPVSFKKKCLLWLFFKKKPENF</sequence>
<gene>
    <name evidence="6" type="ORF">TTHT_0352</name>
</gene>
<dbReference type="PANTHER" id="PTHR43847">
    <property type="entry name" value="BLL3993 PROTEIN"/>
    <property type="match status" value="1"/>
</dbReference>
<evidence type="ECO:0000256" key="4">
    <source>
        <dbReference type="ARBA" id="ARBA00023136"/>
    </source>
</evidence>
<feature type="transmembrane region" description="Helical" evidence="5">
    <location>
        <begin position="12"/>
        <end position="29"/>
    </location>
</feature>
<organism evidence="6 7">
    <name type="scientific">Thermotomaculum hydrothermale</name>
    <dbReference type="NCBI Taxonomy" id="981385"/>
    <lineage>
        <taxon>Bacteria</taxon>
        <taxon>Pseudomonadati</taxon>
        <taxon>Acidobacteriota</taxon>
        <taxon>Holophagae</taxon>
        <taxon>Thermotomaculales</taxon>
        <taxon>Thermotomaculaceae</taxon>
        <taxon>Thermotomaculum</taxon>
    </lineage>
</organism>
<dbReference type="EMBL" id="AP017470">
    <property type="protein sequence ID" value="BBB31968.1"/>
    <property type="molecule type" value="Genomic_DNA"/>
</dbReference>
<reference evidence="6 7" key="1">
    <citation type="journal article" date="2012" name="Extremophiles">
        <title>Thermotomaculum hydrothermale gen. nov., sp. nov., a novel heterotrophic thermophile within the phylum Acidobacteria from a deep-sea hydrothermal vent chimney in the Southern Okinawa Trough.</title>
        <authorList>
            <person name="Izumi H."/>
            <person name="Nunoura T."/>
            <person name="Miyazaki M."/>
            <person name="Mino S."/>
            <person name="Toki T."/>
            <person name="Takai K."/>
            <person name="Sako Y."/>
            <person name="Sawabe T."/>
            <person name="Nakagawa S."/>
        </authorList>
    </citation>
    <scope>NUCLEOTIDE SEQUENCE [LARGE SCALE GENOMIC DNA]</scope>
    <source>
        <strain evidence="6 7">AC55</strain>
    </source>
</reference>
<protein>
    <recommendedName>
        <fullName evidence="8">Isoprenylcysteine carboxyl methyltransferase</fullName>
    </recommendedName>
</protein>
<feature type="transmembrane region" description="Helical" evidence="5">
    <location>
        <begin position="41"/>
        <end position="63"/>
    </location>
</feature>
<dbReference type="AlphaFoldDB" id="A0A7R6PE21"/>
<feature type="transmembrane region" description="Helical" evidence="5">
    <location>
        <begin position="117"/>
        <end position="136"/>
    </location>
</feature>
<dbReference type="Proteomes" id="UP000595564">
    <property type="component" value="Chromosome"/>
</dbReference>
<evidence type="ECO:0000256" key="5">
    <source>
        <dbReference type="SAM" id="Phobius"/>
    </source>
</evidence>
<keyword evidence="4 5" id="KW-0472">Membrane</keyword>
<evidence type="ECO:0008006" key="8">
    <source>
        <dbReference type="Google" id="ProtNLM"/>
    </source>
</evidence>
<dbReference type="GO" id="GO:0012505">
    <property type="term" value="C:endomembrane system"/>
    <property type="evidence" value="ECO:0007669"/>
    <property type="project" value="UniProtKB-SubCell"/>
</dbReference>
<comment type="subcellular location">
    <subcellularLocation>
        <location evidence="1">Endomembrane system</location>
        <topology evidence="1">Multi-pass membrane protein</topology>
    </subcellularLocation>
</comment>
<dbReference type="PANTHER" id="PTHR43847:SF1">
    <property type="entry name" value="BLL3993 PROTEIN"/>
    <property type="match status" value="1"/>
</dbReference>